<evidence type="ECO:0000313" key="2">
    <source>
        <dbReference type="Proteomes" id="UP000009144"/>
    </source>
</evidence>
<organism evidence="1 2">
    <name type="scientific">Methylophaga nitratireducenticrescens</name>
    <dbReference type="NCBI Taxonomy" id="754476"/>
    <lineage>
        <taxon>Bacteria</taxon>
        <taxon>Pseudomonadati</taxon>
        <taxon>Pseudomonadota</taxon>
        <taxon>Gammaproteobacteria</taxon>
        <taxon>Thiotrichales</taxon>
        <taxon>Piscirickettsiaceae</taxon>
        <taxon>Methylophaga</taxon>
    </lineage>
</organism>
<sequence>MTVKDEKSTGIRQLAHMVVNILTQCFIVDPVDQYHLTSLLGRVDLSSPPLLDEETLFH</sequence>
<dbReference type="RefSeq" id="WP_014707158.1">
    <property type="nucleotide sequence ID" value="NC_017857.3"/>
</dbReference>
<dbReference type="Proteomes" id="UP000009144">
    <property type="component" value="Chromosome"/>
</dbReference>
<dbReference type="HOGENOM" id="CLU_2974276_0_0_6"/>
<reference evidence="1 2" key="2">
    <citation type="journal article" date="2013" name="Int. J. Syst. Evol. Microbiol.">
        <title>Methylophaga nitratireducenticrescens sp. nov. and Methylophaga frappieri sp. nov., isolated from the biofilm of the methanol-fed denitrification system treating the seawater at the Montreal Biodome.</title>
        <authorList>
            <person name="Villeneuve C."/>
            <person name="Martineau C."/>
            <person name="Mauffrey F."/>
            <person name="Villemur R."/>
        </authorList>
    </citation>
    <scope>NUCLEOTIDE SEQUENCE [LARGE SCALE GENOMIC DNA]</scope>
    <source>
        <strain evidence="1 2">JAM1</strain>
    </source>
</reference>
<dbReference type="PATRIC" id="fig|754476.3.peg.1950"/>
<reference evidence="1 2" key="1">
    <citation type="journal article" date="2012" name="J. Bacteriol.">
        <title>Complete genome sequences of Methylophaga sp. strain JAM1 and Methylophaga sp. strain JAM7.</title>
        <authorList>
            <person name="Villeneuve C."/>
            <person name="Martineau C."/>
            <person name="Mauffrey F."/>
            <person name="Villemur R."/>
        </authorList>
    </citation>
    <scope>NUCLEOTIDE SEQUENCE [LARGE SCALE GENOMIC DNA]</scope>
    <source>
        <strain evidence="1 2">JAM1</strain>
    </source>
</reference>
<proteinExistence type="predicted"/>
<dbReference type="AlphaFoldDB" id="I1XK70"/>
<evidence type="ECO:0000313" key="1">
    <source>
        <dbReference type="EMBL" id="AFI84789.1"/>
    </source>
</evidence>
<protein>
    <submittedName>
        <fullName evidence="1">Uncharacterized protein</fullName>
    </submittedName>
</protein>
<dbReference type="EMBL" id="CP003390">
    <property type="protein sequence ID" value="AFI84789.1"/>
    <property type="molecule type" value="Genomic_DNA"/>
</dbReference>
<name>I1XK70_METNJ</name>
<accession>I1XK70</accession>
<gene>
    <name evidence="1" type="ordered locus">Q7A_1972</name>
</gene>
<keyword evidence="2" id="KW-1185">Reference proteome</keyword>